<accession>A0AAV4R2V3</accession>
<evidence type="ECO:0000313" key="2">
    <source>
        <dbReference type="Proteomes" id="UP001054945"/>
    </source>
</evidence>
<reference evidence="1 2" key="1">
    <citation type="submission" date="2021-06" db="EMBL/GenBank/DDBJ databases">
        <title>Caerostris extrusa draft genome.</title>
        <authorList>
            <person name="Kono N."/>
            <person name="Arakawa K."/>
        </authorList>
    </citation>
    <scope>NUCLEOTIDE SEQUENCE [LARGE SCALE GENOMIC DNA]</scope>
</reference>
<name>A0AAV4R2V3_CAEEX</name>
<keyword evidence="2" id="KW-1185">Reference proteome</keyword>
<dbReference type="AlphaFoldDB" id="A0AAV4R2V3"/>
<organism evidence="1 2">
    <name type="scientific">Caerostris extrusa</name>
    <name type="common">Bark spider</name>
    <name type="synonym">Caerostris bankana</name>
    <dbReference type="NCBI Taxonomy" id="172846"/>
    <lineage>
        <taxon>Eukaryota</taxon>
        <taxon>Metazoa</taxon>
        <taxon>Ecdysozoa</taxon>
        <taxon>Arthropoda</taxon>
        <taxon>Chelicerata</taxon>
        <taxon>Arachnida</taxon>
        <taxon>Araneae</taxon>
        <taxon>Araneomorphae</taxon>
        <taxon>Entelegynae</taxon>
        <taxon>Araneoidea</taxon>
        <taxon>Araneidae</taxon>
        <taxon>Caerostris</taxon>
    </lineage>
</organism>
<dbReference type="EMBL" id="BPLR01007119">
    <property type="protein sequence ID" value="GIY14630.1"/>
    <property type="molecule type" value="Genomic_DNA"/>
</dbReference>
<sequence length="104" mass="11470">MYRQPWRTCPLYLTKRVLRMAGPFGGLFMGPSGVGRETLGTKENRIRRVIRSPFSKDPSQAGCTASPEDLPFVLNKASIKGGWALWLGLLMAPWGVGKFVADDS</sequence>
<protein>
    <submittedName>
        <fullName evidence="1">Uncharacterized protein</fullName>
    </submittedName>
</protein>
<dbReference type="Proteomes" id="UP001054945">
    <property type="component" value="Unassembled WGS sequence"/>
</dbReference>
<evidence type="ECO:0000313" key="1">
    <source>
        <dbReference type="EMBL" id="GIY14630.1"/>
    </source>
</evidence>
<comment type="caution">
    <text evidence="1">The sequence shown here is derived from an EMBL/GenBank/DDBJ whole genome shotgun (WGS) entry which is preliminary data.</text>
</comment>
<proteinExistence type="predicted"/>
<gene>
    <name evidence="1" type="ORF">CEXT_501561</name>
</gene>